<dbReference type="AlphaFoldDB" id="A0A857N7C4"/>
<comment type="catalytic activity">
    <reaction evidence="7">
        <text>a peptidoglycan chain = a peptidoglycan chain with N-acetyl-1,6-anhydromuramyl-[peptide] at the reducing end + a peptidoglycan chain with N-acetylglucosamine at the non-reducing end.</text>
        <dbReference type="EC" id="4.2.2.29"/>
    </reaction>
</comment>
<feature type="site" description="Important for catalytic activity" evidence="7">
    <location>
        <position position="212"/>
    </location>
</feature>
<protein>
    <recommendedName>
        <fullName evidence="7">Endolytic murein transglycosylase</fullName>
        <ecNumber evidence="7">4.2.2.29</ecNumber>
    </recommendedName>
    <alternativeName>
        <fullName evidence="7">Peptidoglycan lytic transglycosylase</fullName>
    </alternativeName>
    <alternativeName>
        <fullName evidence="7">Peptidoglycan polymerization terminase</fullName>
    </alternativeName>
</protein>
<comment type="subcellular location">
    <subcellularLocation>
        <location evidence="7">Cell membrane</location>
        <topology evidence="7">Single-pass membrane protein</topology>
    </subcellularLocation>
</comment>
<name>A0A857N7C4_9BACT</name>
<dbReference type="Proteomes" id="UP000463983">
    <property type="component" value="Chromosome"/>
</dbReference>
<keyword evidence="3 7" id="KW-1133">Transmembrane helix</keyword>
<evidence type="ECO:0000256" key="2">
    <source>
        <dbReference type="ARBA" id="ARBA00022692"/>
    </source>
</evidence>
<evidence type="ECO:0000256" key="4">
    <source>
        <dbReference type="ARBA" id="ARBA00023136"/>
    </source>
</evidence>
<dbReference type="NCBIfam" id="TIGR00247">
    <property type="entry name" value="endolytic transglycosylase MltG"/>
    <property type="match status" value="1"/>
</dbReference>
<dbReference type="HAMAP" id="MF_02065">
    <property type="entry name" value="MltG"/>
    <property type="match status" value="1"/>
</dbReference>
<evidence type="ECO:0000256" key="5">
    <source>
        <dbReference type="ARBA" id="ARBA00023239"/>
    </source>
</evidence>
<dbReference type="Pfam" id="PF02618">
    <property type="entry name" value="YceG"/>
    <property type="match status" value="1"/>
</dbReference>
<dbReference type="EC" id="4.2.2.29" evidence="7"/>
<dbReference type="GO" id="GO:0071555">
    <property type="term" value="P:cell wall organization"/>
    <property type="evidence" value="ECO:0007669"/>
    <property type="project" value="UniProtKB-KW"/>
</dbReference>
<dbReference type="GO" id="GO:0008932">
    <property type="term" value="F:lytic endotransglycosylase activity"/>
    <property type="evidence" value="ECO:0007669"/>
    <property type="project" value="UniProtKB-UniRule"/>
</dbReference>
<proteinExistence type="inferred from homology"/>
<keyword evidence="9" id="KW-1185">Reference proteome</keyword>
<comment type="function">
    <text evidence="7">Functions as a peptidoglycan terminase that cleaves nascent peptidoglycan strands endolytically to terminate their elongation.</text>
</comment>
<reference evidence="9" key="1">
    <citation type="journal article" date="2020" name="Microorganisms">
        <title>Complete Genome of a Member of a New Bacterial Lineage in the Microgenomates Group Reveals an Unusual Nucleotide Composition Disparity Between Two Strands of DNA and Limited Metabolic Potential.</title>
        <authorList>
            <person name="Kadnikov V.V."/>
            <person name="Mardanov A.V."/>
            <person name="Beletsky A.V."/>
            <person name="Karnachuk O.V."/>
            <person name="Ravin N.V."/>
        </authorList>
    </citation>
    <scope>NUCLEOTIDE SEQUENCE [LARGE SCALE GENOMIC DNA]</scope>
</reference>
<gene>
    <name evidence="7" type="primary">mltG</name>
    <name evidence="8" type="ORF">MICH65_0298</name>
</gene>
<comment type="similarity">
    <text evidence="7">Belongs to the transglycosylase MltG family.</text>
</comment>
<keyword evidence="1 7" id="KW-1003">Cell membrane</keyword>
<dbReference type="GO" id="GO:0009252">
    <property type="term" value="P:peptidoglycan biosynthetic process"/>
    <property type="evidence" value="ECO:0007669"/>
    <property type="project" value="UniProtKB-UniRule"/>
</dbReference>
<evidence type="ECO:0000256" key="1">
    <source>
        <dbReference type="ARBA" id="ARBA00022475"/>
    </source>
</evidence>
<keyword evidence="5 7" id="KW-0456">Lyase</keyword>
<keyword evidence="2 7" id="KW-0812">Transmembrane</keyword>
<organism evidence="8 9">
    <name type="scientific">Candidatus Chazhemtobacterium aquaticus</name>
    <dbReference type="NCBI Taxonomy" id="2715735"/>
    <lineage>
        <taxon>Bacteria</taxon>
        <taxon>Candidatus Chazhemtobacteraceae</taxon>
        <taxon>Candidatus Chazhemtobacterium</taxon>
    </lineage>
</organism>
<evidence type="ECO:0000256" key="3">
    <source>
        <dbReference type="ARBA" id="ARBA00022989"/>
    </source>
</evidence>
<feature type="transmembrane region" description="Helical" evidence="7">
    <location>
        <begin position="12"/>
        <end position="30"/>
    </location>
</feature>
<evidence type="ECO:0000313" key="9">
    <source>
        <dbReference type="Proteomes" id="UP000463983"/>
    </source>
</evidence>
<evidence type="ECO:0000256" key="6">
    <source>
        <dbReference type="ARBA" id="ARBA00023316"/>
    </source>
</evidence>
<dbReference type="GO" id="GO:0005886">
    <property type="term" value="C:plasma membrane"/>
    <property type="evidence" value="ECO:0007669"/>
    <property type="project" value="UniProtKB-SubCell"/>
</dbReference>
<evidence type="ECO:0000256" key="7">
    <source>
        <dbReference type="HAMAP-Rule" id="MF_02065"/>
    </source>
</evidence>
<keyword evidence="6 7" id="KW-0961">Cell wall biogenesis/degradation</keyword>
<sequence length="335" mass="37860">MTRRRSAPLKPFLILLSLIVILILLFLTWFKLASRPVNPNSTKRVNFTIEKGQGLDSIGQILYHAGLIRSIPAFRLQVIISNLSTKIQAGDFAIPPTLTLAEVAQSLTVGTSDRWVTLLEGWRREEIAQALVDTLSPSNPEYNFDPDTFILMTKDLEGQLYPDTYSFTRSTTAQAAIDRLTTRFKEQTEKLSNQSGLTDKQALVLASLIEREAFTDQERPVIAGILLNRFHANWPLQVDATVQYVKANLNCQVLTCNWWPNDLTKDDLNLPSPYNTYSQPGLPPLPITNPSLESIKAAYQPSTTPYWFYLHDPSGQIHYAKTLEEHNLNIAKYLK</sequence>
<dbReference type="PANTHER" id="PTHR30518:SF2">
    <property type="entry name" value="ENDOLYTIC MUREIN TRANSGLYCOSYLASE"/>
    <property type="match status" value="1"/>
</dbReference>
<dbReference type="InterPro" id="IPR003770">
    <property type="entry name" value="MLTG-like"/>
</dbReference>
<dbReference type="KEGG" id="caqa:MICH65_0298"/>
<dbReference type="Gene3D" id="3.30.1490.480">
    <property type="entry name" value="Endolytic murein transglycosylase"/>
    <property type="match status" value="1"/>
</dbReference>
<dbReference type="RefSeq" id="WP_161931665.1">
    <property type="nucleotide sequence ID" value="NZ_CP047901.1"/>
</dbReference>
<evidence type="ECO:0000313" key="8">
    <source>
        <dbReference type="EMBL" id="QHO63279.1"/>
    </source>
</evidence>
<dbReference type="EMBL" id="CP047901">
    <property type="protein sequence ID" value="QHO63279.1"/>
    <property type="molecule type" value="Genomic_DNA"/>
</dbReference>
<dbReference type="PANTHER" id="PTHR30518">
    <property type="entry name" value="ENDOLYTIC MUREIN TRANSGLYCOSYLASE"/>
    <property type="match status" value="1"/>
</dbReference>
<accession>A0A857N7C4</accession>
<keyword evidence="4 7" id="KW-0472">Membrane</keyword>